<reference evidence="2" key="1">
    <citation type="submission" date="2015-07" db="EMBL/GenBank/DDBJ databases">
        <title>Transcriptome Assembly of Anthurium amnicola.</title>
        <authorList>
            <person name="Suzuki J."/>
        </authorList>
    </citation>
    <scope>NUCLEOTIDE SEQUENCE</scope>
</reference>
<feature type="non-terminal residue" evidence="2">
    <location>
        <position position="1"/>
    </location>
</feature>
<accession>A0A1D1Z2E7</accession>
<feature type="region of interest" description="Disordered" evidence="1">
    <location>
        <begin position="95"/>
        <end position="120"/>
    </location>
</feature>
<gene>
    <name evidence="2" type="primary">SPT16_2</name>
    <name evidence="2" type="ORF">g.138702</name>
</gene>
<dbReference type="AlphaFoldDB" id="A0A1D1Z2E7"/>
<proteinExistence type="predicted"/>
<evidence type="ECO:0000256" key="1">
    <source>
        <dbReference type="SAM" id="MobiDB-lite"/>
    </source>
</evidence>
<feature type="non-terminal residue" evidence="2">
    <location>
        <position position="120"/>
    </location>
</feature>
<evidence type="ECO:0000313" key="2">
    <source>
        <dbReference type="EMBL" id="JAT61093.1"/>
    </source>
</evidence>
<feature type="compositionally biased region" description="Basic and acidic residues" evidence="1">
    <location>
        <begin position="96"/>
        <end position="106"/>
    </location>
</feature>
<dbReference type="EMBL" id="GDJX01006843">
    <property type="protein sequence ID" value="JAT61093.1"/>
    <property type="molecule type" value="Transcribed_RNA"/>
</dbReference>
<protein>
    <submittedName>
        <fullName evidence="2">FACT complex subunit SPT16</fullName>
    </submittedName>
</protein>
<sequence>ERERESSFVLNSQNPPSFPTTLSRTFAWAELQNSTSSRVFEPRNLCWSLRYHSPFDHQPQLSSAQLPEETEGESSASFWFFIILQLKGKALQPRAVKHENGAEQKNKSRTPFFSLPLSLS</sequence>
<name>A0A1D1Z2E7_9ARAE</name>
<organism evidence="2">
    <name type="scientific">Anthurium amnicola</name>
    <dbReference type="NCBI Taxonomy" id="1678845"/>
    <lineage>
        <taxon>Eukaryota</taxon>
        <taxon>Viridiplantae</taxon>
        <taxon>Streptophyta</taxon>
        <taxon>Embryophyta</taxon>
        <taxon>Tracheophyta</taxon>
        <taxon>Spermatophyta</taxon>
        <taxon>Magnoliopsida</taxon>
        <taxon>Liliopsida</taxon>
        <taxon>Araceae</taxon>
        <taxon>Pothoideae</taxon>
        <taxon>Potheae</taxon>
        <taxon>Anthurium</taxon>
    </lineage>
</organism>